<evidence type="ECO:0000256" key="2">
    <source>
        <dbReference type="ARBA" id="ARBA00023157"/>
    </source>
</evidence>
<dbReference type="InterPro" id="IPR006501">
    <property type="entry name" value="Pectinesterase_inhib_dom"/>
</dbReference>
<sequence length="209" mass="23354">MKSFSCLSLIFLLQLILLPVLLLSCPVPNDTSLIEKTCKKTPYHDLCVSSLESNPNSSYADVSGLAEIIIDSALLNATDTLNYTRLLINQMSDPTTERPLDYCAELYIPVVKYTLPQGKDAFDKGQYKFALYCLSNAAKQADTCDKMFHDSIVKPLSDRNNIFRELCSVAVAIINIVLKDRAVCSVNSELSVSQYRNLLTMTVLRKIQK</sequence>
<protein>
    <recommendedName>
        <fullName evidence="5">Pectinesterase inhibitor domain-containing protein</fullName>
    </recommendedName>
</protein>
<evidence type="ECO:0000256" key="3">
    <source>
        <dbReference type="ARBA" id="ARBA00038471"/>
    </source>
</evidence>
<keyword evidence="7" id="KW-1185">Reference proteome</keyword>
<dbReference type="Gene3D" id="1.20.140.40">
    <property type="entry name" value="Invertase/pectin methylesterase inhibitor family protein"/>
    <property type="match status" value="1"/>
</dbReference>
<dbReference type="STRING" id="22663.A0A2I0K266"/>
<feature type="signal peptide" evidence="4">
    <location>
        <begin position="1"/>
        <end position="24"/>
    </location>
</feature>
<comment type="caution">
    <text evidence="6">The sequence shown here is derived from an EMBL/GenBank/DDBJ whole genome shotgun (WGS) entry which is preliminary data.</text>
</comment>
<dbReference type="InterPro" id="IPR035513">
    <property type="entry name" value="Invertase/methylesterase_inhib"/>
</dbReference>
<reference evidence="6 7" key="1">
    <citation type="submission" date="2017-11" db="EMBL/GenBank/DDBJ databases">
        <title>De-novo sequencing of pomegranate (Punica granatum L.) genome.</title>
        <authorList>
            <person name="Akparov Z."/>
            <person name="Amiraslanov A."/>
            <person name="Hajiyeva S."/>
            <person name="Abbasov M."/>
            <person name="Kaur K."/>
            <person name="Hamwieh A."/>
            <person name="Solovyev V."/>
            <person name="Salamov A."/>
            <person name="Braich B."/>
            <person name="Kosarev P."/>
            <person name="Mahmoud A."/>
            <person name="Hajiyev E."/>
            <person name="Babayeva S."/>
            <person name="Izzatullayeva V."/>
            <person name="Mammadov A."/>
            <person name="Mammadov A."/>
            <person name="Sharifova S."/>
            <person name="Ojaghi J."/>
            <person name="Eynullazada K."/>
            <person name="Bayramov B."/>
            <person name="Abdulazimova A."/>
            <person name="Shahmuradov I."/>
        </authorList>
    </citation>
    <scope>NUCLEOTIDE SEQUENCE [LARGE SCALE GENOMIC DNA]</scope>
    <source>
        <strain evidence="7">cv. AG2017</strain>
        <tissue evidence="6">Leaf</tissue>
    </source>
</reference>
<evidence type="ECO:0000313" key="7">
    <source>
        <dbReference type="Proteomes" id="UP000233551"/>
    </source>
</evidence>
<dbReference type="PANTHER" id="PTHR36710">
    <property type="entry name" value="PECTINESTERASE INHIBITOR-LIKE"/>
    <property type="match status" value="1"/>
</dbReference>
<dbReference type="PROSITE" id="PS51257">
    <property type="entry name" value="PROKAR_LIPOPROTEIN"/>
    <property type="match status" value="1"/>
</dbReference>
<dbReference type="InterPro" id="IPR034087">
    <property type="entry name" value="C/VIF1"/>
</dbReference>
<dbReference type="InterPro" id="IPR052421">
    <property type="entry name" value="PCW_Enzyme_Inhibitor"/>
</dbReference>
<evidence type="ECO:0000256" key="4">
    <source>
        <dbReference type="SAM" id="SignalP"/>
    </source>
</evidence>
<evidence type="ECO:0000313" key="6">
    <source>
        <dbReference type="EMBL" id="PKI62649.1"/>
    </source>
</evidence>
<dbReference type="CDD" id="cd15796">
    <property type="entry name" value="CIF_like"/>
    <property type="match status" value="1"/>
</dbReference>
<gene>
    <name evidence="6" type="ORF">CRG98_016920</name>
</gene>
<accession>A0A2I0K266</accession>
<proteinExistence type="inferred from homology"/>
<dbReference type="FunFam" id="1.20.140.40:FF:000009">
    <property type="entry name" value="Invertase/pectin methylesterase inhibitor family protein"/>
    <property type="match status" value="1"/>
</dbReference>
<dbReference type="AlphaFoldDB" id="A0A2I0K266"/>
<evidence type="ECO:0000256" key="1">
    <source>
        <dbReference type="ARBA" id="ARBA00022729"/>
    </source>
</evidence>
<dbReference type="Pfam" id="PF04043">
    <property type="entry name" value="PMEI"/>
    <property type="match status" value="1"/>
</dbReference>
<dbReference type="Proteomes" id="UP000233551">
    <property type="component" value="Unassembled WGS sequence"/>
</dbReference>
<dbReference type="GO" id="GO:0004857">
    <property type="term" value="F:enzyme inhibitor activity"/>
    <property type="evidence" value="ECO:0007669"/>
    <property type="project" value="InterPro"/>
</dbReference>
<dbReference type="PANTHER" id="PTHR36710:SF18">
    <property type="entry name" value="PECTINESTERASE INHIBITOR 5-RELATED"/>
    <property type="match status" value="1"/>
</dbReference>
<evidence type="ECO:0000259" key="5">
    <source>
        <dbReference type="SMART" id="SM00856"/>
    </source>
</evidence>
<keyword evidence="1 4" id="KW-0732">Signal</keyword>
<comment type="similarity">
    <text evidence="3">Belongs to the PMEI family.</text>
</comment>
<feature type="chain" id="PRO_5014142978" description="Pectinesterase inhibitor domain-containing protein" evidence="4">
    <location>
        <begin position="25"/>
        <end position="209"/>
    </location>
</feature>
<dbReference type="SUPFAM" id="SSF101148">
    <property type="entry name" value="Plant invertase/pectin methylesterase inhibitor"/>
    <property type="match status" value="1"/>
</dbReference>
<keyword evidence="2" id="KW-1015">Disulfide bond</keyword>
<organism evidence="6 7">
    <name type="scientific">Punica granatum</name>
    <name type="common">Pomegranate</name>
    <dbReference type="NCBI Taxonomy" id="22663"/>
    <lineage>
        <taxon>Eukaryota</taxon>
        <taxon>Viridiplantae</taxon>
        <taxon>Streptophyta</taxon>
        <taxon>Embryophyta</taxon>
        <taxon>Tracheophyta</taxon>
        <taxon>Spermatophyta</taxon>
        <taxon>Magnoliopsida</taxon>
        <taxon>eudicotyledons</taxon>
        <taxon>Gunneridae</taxon>
        <taxon>Pentapetalae</taxon>
        <taxon>rosids</taxon>
        <taxon>malvids</taxon>
        <taxon>Myrtales</taxon>
        <taxon>Lythraceae</taxon>
        <taxon>Punica</taxon>
    </lineage>
</organism>
<dbReference type="EMBL" id="PGOL01000953">
    <property type="protein sequence ID" value="PKI62649.1"/>
    <property type="molecule type" value="Genomic_DNA"/>
</dbReference>
<feature type="domain" description="Pectinesterase inhibitor" evidence="5">
    <location>
        <begin position="29"/>
        <end position="173"/>
    </location>
</feature>
<dbReference type="SMART" id="SM00856">
    <property type="entry name" value="PMEI"/>
    <property type="match status" value="1"/>
</dbReference>
<name>A0A2I0K266_PUNGR</name>
<dbReference type="NCBIfam" id="TIGR01614">
    <property type="entry name" value="PME_inhib"/>
    <property type="match status" value="1"/>
</dbReference>